<comment type="caution">
    <text evidence="1">The sequence shown here is derived from an EMBL/GenBank/DDBJ whole genome shotgun (WGS) entry which is preliminary data.</text>
</comment>
<accession>A0A7X6DLA0</accession>
<dbReference type="RefSeq" id="WP_168057434.1">
    <property type="nucleotide sequence ID" value="NZ_VTOW01000001.1"/>
</dbReference>
<organism evidence="1 2">
    <name type="scientific">Candidatus Manganitrophus noduliformans</name>
    <dbReference type="NCBI Taxonomy" id="2606439"/>
    <lineage>
        <taxon>Bacteria</taxon>
        <taxon>Pseudomonadati</taxon>
        <taxon>Nitrospirota</taxon>
        <taxon>Nitrospiria</taxon>
        <taxon>Candidatus Troglogloeales</taxon>
        <taxon>Candidatus Manganitrophaceae</taxon>
        <taxon>Candidatus Manganitrophus</taxon>
    </lineage>
</organism>
<proteinExistence type="predicted"/>
<reference evidence="1 2" key="1">
    <citation type="journal article" date="2020" name="Nature">
        <title>Bacterial chemolithoautotrophy via manganese oxidation.</title>
        <authorList>
            <person name="Yu H."/>
            <person name="Leadbetter J.R."/>
        </authorList>
    </citation>
    <scope>NUCLEOTIDE SEQUENCE [LARGE SCALE GENOMIC DNA]</scope>
    <source>
        <strain evidence="1 2">Mn-1</strain>
    </source>
</reference>
<dbReference type="InterPro" id="IPR011990">
    <property type="entry name" value="TPR-like_helical_dom_sf"/>
</dbReference>
<dbReference type="AlphaFoldDB" id="A0A7X6DLA0"/>
<name>A0A7X6DLA0_9BACT</name>
<protein>
    <submittedName>
        <fullName evidence="1">Uncharacterized protein</fullName>
    </submittedName>
</protein>
<evidence type="ECO:0000313" key="1">
    <source>
        <dbReference type="EMBL" id="NKE69139.1"/>
    </source>
</evidence>
<evidence type="ECO:0000313" key="2">
    <source>
        <dbReference type="Proteomes" id="UP000534783"/>
    </source>
</evidence>
<sequence length="516" mass="57486">MRNFFYYQLIFTLFFLSECAAGQIRPPHTLEHHPSPSDQKAFSNEAEILKAATQFARLIENHFGDIEVAGRFEALREVALVVGKTGNQADSKALFNSLIEQIEEVNDISASSKKMQQKTKELNRGNSSFKGVTPDQNLWHLTRWKISALMDVGHAQMQVGQTAAAIDTFEKAVVLAELLPNEDRLDIGKMGTLMDIAAKRMMEKDREGTIATIEKASQAAESLSQGSISLFEWTKNFILMNFAWSQLEMGESVDPLILDKAFEIANENSDKWKSAYLFRDIAMLQARMGEREAALTTIEKLIAIRESVTDRDAEDILDYNLIDTLKVAESFIQAGRNEDAQFLVQKVVNRMRIINKNEMEGIKSSIWRKIAMVRAQMGDIQGAFEADKLVTDETYQGVAIHSIFYAQIKTGDLKGAQKTASIIKNASIFKDLSIAQARRGDIDGATATADLICCNSKSFFEAKLRAEALRAIAAARIEKGGDDSVSKWALSQPTPVEKTYALLGVAEGLQHRKAQR</sequence>
<keyword evidence="2" id="KW-1185">Reference proteome</keyword>
<dbReference type="Gene3D" id="1.25.40.10">
    <property type="entry name" value="Tetratricopeptide repeat domain"/>
    <property type="match status" value="1"/>
</dbReference>
<gene>
    <name evidence="1" type="ORF">MNODULE_00020</name>
</gene>
<dbReference type="SUPFAM" id="SSF48452">
    <property type="entry name" value="TPR-like"/>
    <property type="match status" value="1"/>
</dbReference>
<dbReference type="Proteomes" id="UP000534783">
    <property type="component" value="Unassembled WGS sequence"/>
</dbReference>
<dbReference type="EMBL" id="VTOW01000001">
    <property type="protein sequence ID" value="NKE69139.1"/>
    <property type="molecule type" value="Genomic_DNA"/>
</dbReference>